<dbReference type="RefSeq" id="WP_074910961.1">
    <property type="nucleotide sequence ID" value="NZ_FOVK01000002.1"/>
</dbReference>
<dbReference type="SUPFAM" id="SSF47413">
    <property type="entry name" value="lambda repressor-like DNA-binding domains"/>
    <property type="match status" value="1"/>
</dbReference>
<dbReference type="PANTHER" id="PTHR46558">
    <property type="entry name" value="TRACRIPTIONAL REGULATORY PROTEIN-RELATED-RELATED"/>
    <property type="match status" value="1"/>
</dbReference>
<evidence type="ECO:0000259" key="2">
    <source>
        <dbReference type="PROSITE" id="PS50943"/>
    </source>
</evidence>
<dbReference type="AlphaFoldDB" id="A0A1I4ZIZ8"/>
<dbReference type="Proteomes" id="UP000181899">
    <property type="component" value="Unassembled WGS sequence"/>
</dbReference>
<evidence type="ECO:0000256" key="1">
    <source>
        <dbReference type="ARBA" id="ARBA00023125"/>
    </source>
</evidence>
<dbReference type="PROSITE" id="PS50943">
    <property type="entry name" value="HTH_CROC1"/>
    <property type="match status" value="1"/>
</dbReference>
<accession>A0A1I4ZIZ8</accession>
<sequence length="67" mass="7593">MENKNSQSITLKAWRVNKGMSQQDVADRLGVSRPTVIKWEQEDAKNNGLVIYALAKLYDVDIDDIKA</sequence>
<dbReference type="OrthoDB" id="9812495at2"/>
<dbReference type="CDD" id="cd00093">
    <property type="entry name" value="HTH_XRE"/>
    <property type="match status" value="1"/>
</dbReference>
<name>A0A1I4ZIZ8_9CLOT</name>
<evidence type="ECO:0000313" key="3">
    <source>
        <dbReference type="EMBL" id="SFN50265.1"/>
    </source>
</evidence>
<feature type="domain" description="HTH cro/C1-type" evidence="2">
    <location>
        <begin position="11"/>
        <end position="65"/>
    </location>
</feature>
<dbReference type="GO" id="GO:0003677">
    <property type="term" value="F:DNA binding"/>
    <property type="evidence" value="ECO:0007669"/>
    <property type="project" value="UniProtKB-KW"/>
</dbReference>
<dbReference type="Pfam" id="PF01381">
    <property type="entry name" value="HTH_3"/>
    <property type="match status" value="1"/>
</dbReference>
<gene>
    <name evidence="3" type="ORF">SAMN04488695_10213</name>
</gene>
<evidence type="ECO:0000313" key="4">
    <source>
        <dbReference type="Proteomes" id="UP000181899"/>
    </source>
</evidence>
<organism evidence="3 4">
    <name type="scientific">Proteiniclasticum ruminis</name>
    <dbReference type="NCBI Taxonomy" id="398199"/>
    <lineage>
        <taxon>Bacteria</taxon>
        <taxon>Bacillati</taxon>
        <taxon>Bacillota</taxon>
        <taxon>Clostridia</taxon>
        <taxon>Eubacteriales</taxon>
        <taxon>Clostridiaceae</taxon>
        <taxon>Proteiniclasticum</taxon>
    </lineage>
</organism>
<dbReference type="EMBL" id="FOVK01000002">
    <property type="protein sequence ID" value="SFN50265.1"/>
    <property type="molecule type" value="Genomic_DNA"/>
</dbReference>
<dbReference type="PANTHER" id="PTHR46558:SF4">
    <property type="entry name" value="DNA-BIDING PHAGE PROTEIN"/>
    <property type="match status" value="1"/>
</dbReference>
<keyword evidence="4" id="KW-1185">Reference proteome</keyword>
<dbReference type="Gene3D" id="1.10.260.40">
    <property type="entry name" value="lambda repressor-like DNA-binding domains"/>
    <property type="match status" value="1"/>
</dbReference>
<reference evidence="3 4" key="1">
    <citation type="submission" date="2016-10" db="EMBL/GenBank/DDBJ databases">
        <authorList>
            <person name="de Groot N.N."/>
        </authorList>
    </citation>
    <scope>NUCLEOTIDE SEQUENCE [LARGE SCALE GENOMIC DNA]</scope>
    <source>
        <strain evidence="3 4">ML2</strain>
    </source>
</reference>
<dbReference type="InterPro" id="IPR010982">
    <property type="entry name" value="Lambda_DNA-bd_dom_sf"/>
</dbReference>
<keyword evidence="1 3" id="KW-0238">DNA-binding</keyword>
<dbReference type="InterPro" id="IPR001387">
    <property type="entry name" value="Cro/C1-type_HTH"/>
</dbReference>
<protein>
    <submittedName>
        <fullName evidence="3">DNA-binding transcriptional regulator, XRE-family HTH domain</fullName>
    </submittedName>
</protein>
<proteinExistence type="predicted"/>
<dbReference type="SMART" id="SM00530">
    <property type="entry name" value="HTH_XRE"/>
    <property type="match status" value="1"/>
</dbReference>